<feature type="transmembrane region" description="Helical" evidence="6">
    <location>
        <begin position="153"/>
        <end position="174"/>
    </location>
</feature>
<evidence type="ECO:0000256" key="1">
    <source>
        <dbReference type="ARBA" id="ARBA00004651"/>
    </source>
</evidence>
<gene>
    <name evidence="7" type="ORF">GXN76_07665</name>
</gene>
<dbReference type="PANTHER" id="PTHR30086">
    <property type="entry name" value="ARGININE EXPORTER PROTEIN ARGO"/>
    <property type="match status" value="1"/>
</dbReference>
<sequence length="212" mass="22941">MDVMNLFYFAGLSMVLTFMPGPDILFVITQSITGNWKDGMVVAIGLCTGLVVHTMAAALGVSAILHHSSLAFQTLKIAGAVYLFYLAWQALREAGSSHDADGSGRTVGSQSLLGLYQKGILMNLLNPKVSLFFLAFLPQFISPGSTSVHLQMVILGLIFILQAVLVFSVVSLIAHRLGRIFMKNATVSRWVNRGKAGIYVALGAKLFMMDNK</sequence>
<evidence type="ECO:0000256" key="4">
    <source>
        <dbReference type="ARBA" id="ARBA00022989"/>
    </source>
</evidence>
<dbReference type="PIRSF" id="PIRSF006324">
    <property type="entry name" value="LeuE"/>
    <property type="match status" value="1"/>
</dbReference>
<protein>
    <submittedName>
        <fullName evidence="7">LysE family translocator</fullName>
    </submittedName>
</protein>
<keyword evidence="3 6" id="KW-0812">Transmembrane</keyword>
<keyword evidence="8" id="KW-1185">Reference proteome</keyword>
<dbReference type="Pfam" id="PF01810">
    <property type="entry name" value="LysE"/>
    <property type="match status" value="1"/>
</dbReference>
<dbReference type="GO" id="GO:0015171">
    <property type="term" value="F:amino acid transmembrane transporter activity"/>
    <property type="evidence" value="ECO:0007669"/>
    <property type="project" value="TreeGrafter"/>
</dbReference>
<dbReference type="EMBL" id="CP048104">
    <property type="protein sequence ID" value="QKG84366.1"/>
    <property type="molecule type" value="Genomic_DNA"/>
</dbReference>
<evidence type="ECO:0000256" key="6">
    <source>
        <dbReference type="SAM" id="Phobius"/>
    </source>
</evidence>
<proteinExistence type="predicted"/>
<evidence type="ECO:0000313" key="7">
    <source>
        <dbReference type="EMBL" id="QKG84366.1"/>
    </source>
</evidence>
<feature type="transmembrane region" description="Helical" evidence="6">
    <location>
        <begin position="40"/>
        <end position="64"/>
    </location>
</feature>
<dbReference type="PANTHER" id="PTHR30086:SF20">
    <property type="entry name" value="ARGININE EXPORTER PROTEIN ARGO-RELATED"/>
    <property type="match status" value="1"/>
</dbReference>
<organism evidence="7 8">
    <name type="scientific">Kroppenstedtia pulmonis</name>
    <dbReference type="NCBI Taxonomy" id="1380685"/>
    <lineage>
        <taxon>Bacteria</taxon>
        <taxon>Bacillati</taxon>
        <taxon>Bacillota</taxon>
        <taxon>Bacilli</taxon>
        <taxon>Bacillales</taxon>
        <taxon>Thermoactinomycetaceae</taxon>
        <taxon>Kroppenstedtia</taxon>
    </lineage>
</organism>
<accession>A0A7D4B2G5</accession>
<feature type="transmembrane region" description="Helical" evidence="6">
    <location>
        <begin position="120"/>
        <end position="141"/>
    </location>
</feature>
<feature type="transmembrane region" description="Helical" evidence="6">
    <location>
        <begin position="6"/>
        <end position="28"/>
    </location>
</feature>
<comment type="subcellular location">
    <subcellularLocation>
        <location evidence="1">Cell membrane</location>
        <topology evidence="1">Multi-pass membrane protein</topology>
    </subcellularLocation>
</comment>
<dbReference type="InterPro" id="IPR001123">
    <property type="entry name" value="LeuE-type"/>
</dbReference>
<name>A0A7D4B2G5_9BACL</name>
<evidence type="ECO:0000256" key="2">
    <source>
        <dbReference type="ARBA" id="ARBA00022475"/>
    </source>
</evidence>
<dbReference type="RefSeq" id="WP_173221990.1">
    <property type="nucleotide sequence ID" value="NZ_CP048104.1"/>
</dbReference>
<evidence type="ECO:0000313" key="8">
    <source>
        <dbReference type="Proteomes" id="UP000503088"/>
    </source>
</evidence>
<dbReference type="GO" id="GO:0005886">
    <property type="term" value="C:plasma membrane"/>
    <property type="evidence" value="ECO:0007669"/>
    <property type="project" value="UniProtKB-SubCell"/>
</dbReference>
<dbReference type="KEGG" id="kpul:GXN76_07665"/>
<keyword evidence="2" id="KW-1003">Cell membrane</keyword>
<evidence type="ECO:0000256" key="3">
    <source>
        <dbReference type="ARBA" id="ARBA00022692"/>
    </source>
</evidence>
<reference evidence="7 8" key="1">
    <citation type="submission" date="2020-01" db="EMBL/GenBank/DDBJ databases">
        <authorList>
            <person name="Gulvik C.A."/>
            <person name="Batra D.G."/>
        </authorList>
    </citation>
    <scope>NUCLEOTIDE SEQUENCE [LARGE SCALE GENOMIC DNA]</scope>
    <source>
        <strain evidence="7 8">W9323</strain>
    </source>
</reference>
<keyword evidence="4 6" id="KW-1133">Transmembrane helix</keyword>
<keyword evidence="5 6" id="KW-0472">Membrane</keyword>
<dbReference type="Proteomes" id="UP000503088">
    <property type="component" value="Chromosome"/>
</dbReference>
<evidence type="ECO:0000256" key="5">
    <source>
        <dbReference type="ARBA" id="ARBA00023136"/>
    </source>
</evidence>
<dbReference type="AlphaFoldDB" id="A0A7D4B2G5"/>